<dbReference type="PRINTS" id="PR00837">
    <property type="entry name" value="V5TPXLIKE"/>
</dbReference>
<dbReference type="InterPro" id="IPR035940">
    <property type="entry name" value="CAP_sf"/>
</dbReference>
<dbReference type="PANTHER" id="PTHR12411">
    <property type="entry name" value="CYSTEINE PROTEASE FAMILY C1-RELATED"/>
    <property type="match status" value="1"/>
</dbReference>
<organism evidence="5 6">
    <name type="scientific">Heterostelium pallidum (strain ATCC 26659 / Pp 5 / PN500)</name>
    <name type="common">Cellular slime mold</name>
    <name type="synonym">Polysphondylium pallidum</name>
    <dbReference type="NCBI Taxonomy" id="670386"/>
    <lineage>
        <taxon>Eukaryota</taxon>
        <taxon>Amoebozoa</taxon>
        <taxon>Evosea</taxon>
        <taxon>Eumycetozoa</taxon>
        <taxon>Dictyostelia</taxon>
        <taxon>Acytosteliales</taxon>
        <taxon>Acytosteliaceae</taxon>
        <taxon>Heterostelium</taxon>
    </lineage>
</organism>
<dbReference type="InParanoid" id="D3BE58"/>
<feature type="chain" id="PRO_5018665069" evidence="2">
    <location>
        <begin position="20"/>
        <end position="439"/>
    </location>
</feature>
<comment type="caution">
    <text evidence="5">The sequence shown here is derived from an EMBL/GenBank/DDBJ whole genome shotgun (WGS) entry which is preliminary data.</text>
</comment>
<comment type="similarity">
    <text evidence="1">Belongs to the peptidase C1 family.</text>
</comment>
<keyword evidence="2" id="KW-0732">Signal</keyword>
<dbReference type="InterPro" id="IPR014044">
    <property type="entry name" value="CAP_dom"/>
</dbReference>
<dbReference type="GO" id="GO:0006508">
    <property type="term" value="P:proteolysis"/>
    <property type="evidence" value="ECO:0007669"/>
    <property type="project" value="InterPro"/>
</dbReference>
<dbReference type="Gene3D" id="3.40.33.10">
    <property type="entry name" value="CAP"/>
    <property type="match status" value="1"/>
</dbReference>
<name>D3BE58_HETP5</name>
<accession>D3BE58</accession>
<dbReference type="GeneID" id="31362492"/>
<dbReference type="STRING" id="670386.D3BE58"/>
<dbReference type="InterPro" id="IPR025660">
    <property type="entry name" value="Pept_his_AS"/>
</dbReference>
<dbReference type="Proteomes" id="UP000001396">
    <property type="component" value="Unassembled WGS sequence"/>
</dbReference>
<evidence type="ECO:0000313" key="6">
    <source>
        <dbReference type="Proteomes" id="UP000001396"/>
    </source>
</evidence>
<dbReference type="PROSITE" id="PS00639">
    <property type="entry name" value="THIOL_PROTEASE_HIS"/>
    <property type="match status" value="1"/>
</dbReference>
<sequence>MKIFYTLVVLCTIASVGLADFSQTEKDTLLNSINSARGSVTPFPVTTQPYYRLAWNDELANNSAVAAAFCGSQWMSDRGSAGVYGENVFYYYSEPSAATVFNSMTAARGSYNFDDNSCQDGYDCMAYTNMIWGATTQVGCSKFNCISTGANNWKVVCDYFPAGSYPGVQPYTAQQHSSTSQLSTSNFNGLLKFKSNKMAAEEGEEQQLEDPDVDAVKVPGSGNFDWRREGVVPIPEDSRDCSCSFAYTAVGIMQSRVAMKKGTRPNLSKQQILDCSSAGNNNYCTGGNLNDALLYIRDQGLMKETDYPYVGAAGLGNRTCTYDGNKVVVKGGWVRFSEANKQDIIGKCRKYGPVGVAMQANPDFYDYRTGIFRCAAPVGANTNHSVLLVGYNQDQDYYIIRNNWGTQWGENGFAKISAVSGEDCGIGSNRAGSIDTVDV</sequence>
<evidence type="ECO:0000313" key="5">
    <source>
        <dbReference type="EMBL" id="EFA80189.1"/>
    </source>
</evidence>
<dbReference type="RefSeq" id="XP_020432309.1">
    <property type="nucleotide sequence ID" value="XM_020577861.1"/>
</dbReference>
<reference evidence="5 6" key="1">
    <citation type="journal article" date="2011" name="Genome Res.">
        <title>Phylogeny-wide analysis of social amoeba genomes highlights ancient origins for complex intercellular communication.</title>
        <authorList>
            <person name="Heidel A.J."/>
            <person name="Lawal H.M."/>
            <person name="Felder M."/>
            <person name="Schilde C."/>
            <person name="Helps N.R."/>
            <person name="Tunggal B."/>
            <person name="Rivero F."/>
            <person name="John U."/>
            <person name="Schleicher M."/>
            <person name="Eichinger L."/>
            <person name="Platzer M."/>
            <person name="Noegel A.A."/>
            <person name="Schaap P."/>
            <person name="Gloeckner G."/>
        </authorList>
    </citation>
    <scope>NUCLEOTIDE SEQUENCE [LARGE SCALE GENOMIC DNA]</scope>
    <source>
        <strain evidence="6">ATCC 26659 / Pp 5 / PN500</strain>
    </source>
</reference>
<dbReference type="SUPFAM" id="SSF55797">
    <property type="entry name" value="PR-1-like"/>
    <property type="match status" value="1"/>
</dbReference>
<dbReference type="AlphaFoldDB" id="D3BE58"/>
<dbReference type="CDD" id="cd02248">
    <property type="entry name" value="Peptidase_C1A"/>
    <property type="match status" value="1"/>
</dbReference>
<feature type="domain" description="Peptidase C1A papain C-terminal" evidence="4">
    <location>
        <begin position="220"/>
        <end position="434"/>
    </location>
</feature>
<dbReference type="Pfam" id="PF00112">
    <property type="entry name" value="Peptidase_C1"/>
    <property type="match status" value="1"/>
</dbReference>
<proteinExistence type="inferred from homology"/>
<evidence type="ECO:0000256" key="2">
    <source>
        <dbReference type="SAM" id="SignalP"/>
    </source>
</evidence>
<evidence type="ECO:0000256" key="1">
    <source>
        <dbReference type="ARBA" id="ARBA00008455"/>
    </source>
</evidence>
<dbReference type="InterPro" id="IPR000668">
    <property type="entry name" value="Peptidase_C1A_C"/>
</dbReference>
<gene>
    <name evidence="5" type="ORF">PPL_07011</name>
</gene>
<dbReference type="GO" id="GO:0008234">
    <property type="term" value="F:cysteine-type peptidase activity"/>
    <property type="evidence" value="ECO:0007669"/>
    <property type="project" value="InterPro"/>
</dbReference>
<dbReference type="SMART" id="SM00198">
    <property type="entry name" value="SCP"/>
    <property type="match status" value="1"/>
</dbReference>
<dbReference type="FunCoup" id="D3BE58">
    <property type="interactions" value="5"/>
</dbReference>
<dbReference type="SUPFAM" id="SSF54001">
    <property type="entry name" value="Cysteine proteinases"/>
    <property type="match status" value="1"/>
</dbReference>
<dbReference type="InterPro" id="IPR039417">
    <property type="entry name" value="Peptidase_C1A_papain-like"/>
</dbReference>
<dbReference type="Gene3D" id="3.90.70.10">
    <property type="entry name" value="Cysteine proteinases"/>
    <property type="match status" value="1"/>
</dbReference>
<dbReference type="InterPro" id="IPR001283">
    <property type="entry name" value="CRISP-related"/>
</dbReference>
<dbReference type="InterPro" id="IPR038765">
    <property type="entry name" value="Papain-like_cys_pep_sf"/>
</dbReference>
<dbReference type="OMA" id="FESRVAM"/>
<evidence type="ECO:0000259" key="4">
    <source>
        <dbReference type="SMART" id="SM00645"/>
    </source>
</evidence>
<evidence type="ECO:0000259" key="3">
    <source>
        <dbReference type="SMART" id="SM00198"/>
    </source>
</evidence>
<keyword evidence="6" id="KW-1185">Reference proteome</keyword>
<protein>
    <submittedName>
        <fullName evidence="5">Uncharacterized protein</fullName>
    </submittedName>
</protein>
<feature type="domain" description="SCP" evidence="3">
    <location>
        <begin position="24"/>
        <end position="167"/>
    </location>
</feature>
<dbReference type="SMART" id="SM00645">
    <property type="entry name" value="Pept_C1"/>
    <property type="match status" value="1"/>
</dbReference>
<dbReference type="InterPro" id="IPR013128">
    <property type="entry name" value="Peptidase_C1A"/>
</dbReference>
<feature type="signal peptide" evidence="2">
    <location>
        <begin position="1"/>
        <end position="19"/>
    </location>
</feature>
<dbReference type="EMBL" id="ADBJ01000031">
    <property type="protein sequence ID" value="EFA80189.1"/>
    <property type="molecule type" value="Genomic_DNA"/>
</dbReference>
<dbReference type="Pfam" id="PF00188">
    <property type="entry name" value="CAP"/>
    <property type="match status" value="1"/>
</dbReference>